<feature type="coiled-coil region" evidence="2">
    <location>
        <begin position="389"/>
        <end position="416"/>
    </location>
</feature>
<evidence type="ECO:0000313" key="6">
    <source>
        <dbReference type="Proteomes" id="UP000326396"/>
    </source>
</evidence>
<proteinExistence type="predicted"/>
<dbReference type="Pfam" id="PF07765">
    <property type="entry name" value="KIP1"/>
    <property type="match status" value="1"/>
</dbReference>
<dbReference type="AlphaFoldDB" id="A0A5N6P6P4"/>
<keyword evidence="6" id="KW-1185">Reference proteome</keyword>
<dbReference type="PROSITE" id="PS51774">
    <property type="entry name" value="NAB"/>
    <property type="match status" value="1"/>
</dbReference>
<gene>
    <name evidence="5" type="ORF">E3N88_12152</name>
</gene>
<dbReference type="EMBL" id="SZYD01000006">
    <property type="protein sequence ID" value="KAD5960680.1"/>
    <property type="molecule type" value="Genomic_DNA"/>
</dbReference>
<dbReference type="Pfam" id="PF25014">
    <property type="entry name" value="NET2A"/>
    <property type="match status" value="1"/>
</dbReference>
<feature type="coiled-coil region" evidence="2">
    <location>
        <begin position="151"/>
        <end position="253"/>
    </location>
</feature>
<dbReference type="PANTHER" id="PTHR31631">
    <property type="entry name" value="PROTEIN NETWORKED 2D"/>
    <property type="match status" value="1"/>
</dbReference>
<dbReference type="Proteomes" id="UP000326396">
    <property type="component" value="Linkage Group LG14"/>
</dbReference>
<evidence type="ECO:0000256" key="2">
    <source>
        <dbReference type="SAM" id="Coils"/>
    </source>
</evidence>
<reference evidence="5 6" key="1">
    <citation type="submission" date="2019-05" db="EMBL/GenBank/DDBJ databases">
        <title>Mikania micrantha, genome provides insights into the molecular mechanism of rapid growth.</title>
        <authorList>
            <person name="Liu B."/>
        </authorList>
    </citation>
    <scope>NUCLEOTIDE SEQUENCE [LARGE SCALE GENOMIC DNA]</scope>
    <source>
        <strain evidence="5">NLD-2019</strain>
        <tissue evidence="5">Leaf</tissue>
    </source>
</reference>
<dbReference type="OrthoDB" id="1924020at2759"/>
<dbReference type="Pfam" id="PF24918">
    <property type="entry name" value="NET2A_C"/>
    <property type="match status" value="1"/>
</dbReference>
<evidence type="ECO:0000259" key="4">
    <source>
        <dbReference type="PROSITE" id="PS51774"/>
    </source>
</evidence>
<evidence type="ECO:0000313" key="5">
    <source>
        <dbReference type="EMBL" id="KAD5960680.1"/>
    </source>
</evidence>
<dbReference type="InterPro" id="IPR056889">
    <property type="entry name" value="NET2A-D/KIP1-like_C"/>
</dbReference>
<dbReference type="InterPro" id="IPR011684">
    <property type="entry name" value="NAB"/>
</dbReference>
<feature type="region of interest" description="Disordered" evidence="3">
    <location>
        <begin position="111"/>
        <end position="146"/>
    </location>
</feature>
<accession>A0A5N6P6P4</accession>
<evidence type="ECO:0000256" key="3">
    <source>
        <dbReference type="SAM" id="MobiDB-lite"/>
    </source>
</evidence>
<protein>
    <recommendedName>
        <fullName evidence="4">NAB domain-containing protein</fullName>
    </recommendedName>
</protein>
<organism evidence="5 6">
    <name type="scientific">Mikania micrantha</name>
    <name type="common">bitter vine</name>
    <dbReference type="NCBI Taxonomy" id="192012"/>
    <lineage>
        <taxon>Eukaryota</taxon>
        <taxon>Viridiplantae</taxon>
        <taxon>Streptophyta</taxon>
        <taxon>Embryophyta</taxon>
        <taxon>Tracheophyta</taxon>
        <taxon>Spermatophyta</taxon>
        <taxon>Magnoliopsida</taxon>
        <taxon>eudicotyledons</taxon>
        <taxon>Gunneridae</taxon>
        <taxon>Pentapetalae</taxon>
        <taxon>asterids</taxon>
        <taxon>campanulids</taxon>
        <taxon>Asterales</taxon>
        <taxon>Asteraceae</taxon>
        <taxon>Asteroideae</taxon>
        <taxon>Heliantheae alliance</taxon>
        <taxon>Eupatorieae</taxon>
        <taxon>Mikania</taxon>
    </lineage>
</organism>
<name>A0A5N6P6P4_9ASTR</name>
<feature type="domain" description="NAB" evidence="4">
    <location>
        <begin position="10"/>
        <end position="90"/>
    </location>
</feature>
<dbReference type="GO" id="GO:0003779">
    <property type="term" value="F:actin binding"/>
    <property type="evidence" value="ECO:0007669"/>
    <property type="project" value="InterPro"/>
</dbReference>
<keyword evidence="1 2" id="KW-0175">Coiled coil</keyword>
<feature type="coiled-coil region" evidence="2">
    <location>
        <begin position="489"/>
        <end position="541"/>
    </location>
</feature>
<sequence length="585" mass="67291">MTDKATGNGYSWWWASHIRTKQSKWLEQNLQDMEDKVEHVLNLIQKDGDSFARRAEMYYKHRPEVINFVEETVRGYRSLAERYDKLSTELQKANTTIASICPEKVTYTDDDDYTVGPSKLPKKSSQKATKIPKAPKPPAKGALNNTSKTSIQACEETLEKLTQDVKLEQQRFEEAKLKLESLKHKFNLTQFNNEEETNIELDETIDKLVNKMISLDTSVTSQTELTDTLRKQNDDLQKQIQDLEAEKAALMNMKNVDNLESKAGKKDELRWVQMLLNGLEDKEDILLEEYISILKSYKDTKKKLSEEEKRNQGTLSSMKSAIVKRDNAIRLLIQKLKLIQESLGEDKVDIPSIDFLDEPQVVSVSASEEKLRMDIDAMLNQNLDLWLTLSTMFSQVHKFKKQMKDLQKEVRKVKTKGLKGKSSTSMFTTDVLSDIKPIYAHLKEINTNIAAWLQRSLSLKDELEMINACVSYIQEEITHQGAKFSTHEAAKFKGEILNMKQENNKVSEELEAGMEHAIELKHELEQTLERLEMEFGLSTNQNPPHKGRSSRRSVTLRSLLFGGKSKKQKFSLFSCLGHQKRTRSM</sequence>
<evidence type="ECO:0000256" key="1">
    <source>
        <dbReference type="ARBA" id="ARBA00023054"/>
    </source>
</evidence>
<dbReference type="InterPro" id="IPR056888">
    <property type="entry name" value="NET2A-D/KIP1-like_dom"/>
</dbReference>
<comment type="caution">
    <text evidence="5">The sequence shown here is derived from an EMBL/GenBank/DDBJ whole genome shotgun (WGS) entry which is preliminary data.</text>
</comment>
<dbReference type="PANTHER" id="PTHR31631:SF0">
    <property type="entry name" value="PROTEIN NETWORKED 2D"/>
    <property type="match status" value="1"/>
</dbReference>